<feature type="chain" id="PRO_5012723850" evidence="1">
    <location>
        <begin position="20"/>
        <end position="147"/>
    </location>
</feature>
<dbReference type="PANTHER" id="PTHR10559">
    <property type="entry name" value="TRANSCOBALAMIN-1/GASTRIC INTRINSIC FACTOR"/>
    <property type="match status" value="1"/>
</dbReference>
<organism evidence="3 4">
    <name type="scientific">Clunio marinus</name>
    <dbReference type="NCBI Taxonomy" id="568069"/>
    <lineage>
        <taxon>Eukaryota</taxon>
        <taxon>Metazoa</taxon>
        <taxon>Ecdysozoa</taxon>
        <taxon>Arthropoda</taxon>
        <taxon>Hexapoda</taxon>
        <taxon>Insecta</taxon>
        <taxon>Pterygota</taxon>
        <taxon>Neoptera</taxon>
        <taxon>Endopterygota</taxon>
        <taxon>Diptera</taxon>
        <taxon>Nematocera</taxon>
        <taxon>Chironomoidea</taxon>
        <taxon>Chironomidae</taxon>
        <taxon>Clunio</taxon>
    </lineage>
</organism>
<dbReference type="PANTHER" id="PTHR10559:SF18">
    <property type="entry name" value="TRANSCOBALAMIN II"/>
    <property type="match status" value="1"/>
</dbReference>
<dbReference type="GO" id="GO:0005615">
    <property type="term" value="C:extracellular space"/>
    <property type="evidence" value="ECO:0007669"/>
    <property type="project" value="TreeGrafter"/>
</dbReference>
<evidence type="ECO:0000256" key="1">
    <source>
        <dbReference type="SAM" id="SignalP"/>
    </source>
</evidence>
<dbReference type="InterPro" id="IPR051588">
    <property type="entry name" value="Cobalamin_Transport"/>
</dbReference>
<protein>
    <submittedName>
        <fullName evidence="3">CLUMA_CG010055, isoform A</fullName>
    </submittedName>
</protein>
<dbReference type="Proteomes" id="UP000183832">
    <property type="component" value="Unassembled WGS sequence"/>
</dbReference>
<dbReference type="GO" id="GO:0031419">
    <property type="term" value="F:cobalamin binding"/>
    <property type="evidence" value="ECO:0007669"/>
    <property type="project" value="TreeGrafter"/>
</dbReference>
<dbReference type="Gene3D" id="2.170.130.30">
    <property type="match status" value="1"/>
</dbReference>
<evidence type="ECO:0000313" key="3">
    <source>
        <dbReference type="EMBL" id="CRK96592.1"/>
    </source>
</evidence>
<sequence>MNICFVAIVLFGLVLTCTSDKKCVTQVNFTYHVWIGDDVDTQYEINLTAPSGSHFIDAMFQAAGLDQNFAFDFIQYDFGKFITTIAGVSNNEATSQFWMIYNLPFVPNTGNPPGDEYLSPVGVDLIEVQDGYHYLFWYRTVDLSTHT</sequence>
<feature type="domain" description="Transcobalamin-like C-terminal" evidence="2">
    <location>
        <begin position="65"/>
        <end position="101"/>
    </location>
</feature>
<keyword evidence="1" id="KW-0732">Signal</keyword>
<keyword evidence="4" id="KW-1185">Reference proteome</keyword>
<proteinExistence type="predicted"/>
<dbReference type="Pfam" id="PF14478">
    <property type="entry name" value="DUF4430"/>
    <property type="match status" value="1"/>
</dbReference>
<gene>
    <name evidence="3" type="ORF">CLUMA_CG010055</name>
</gene>
<dbReference type="GO" id="GO:0015889">
    <property type="term" value="P:cobalamin transport"/>
    <property type="evidence" value="ECO:0007669"/>
    <property type="project" value="TreeGrafter"/>
</dbReference>
<feature type="signal peptide" evidence="1">
    <location>
        <begin position="1"/>
        <end position="19"/>
    </location>
</feature>
<dbReference type="AlphaFoldDB" id="A0A1J1I8K0"/>
<dbReference type="OrthoDB" id="6343110at2759"/>
<evidence type="ECO:0000313" key="4">
    <source>
        <dbReference type="Proteomes" id="UP000183832"/>
    </source>
</evidence>
<evidence type="ECO:0000259" key="2">
    <source>
        <dbReference type="Pfam" id="PF14478"/>
    </source>
</evidence>
<reference evidence="3 4" key="1">
    <citation type="submission" date="2015-04" db="EMBL/GenBank/DDBJ databases">
        <authorList>
            <person name="Syromyatnikov M.Y."/>
            <person name="Popov V.N."/>
        </authorList>
    </citation>
    <scope>NUCLEOTIDE SEQUENCE [LARGE SCALE GENOMIC DNA]</scope>
</reference>
<accession>A0A1J1I8K0</accession>
<dbReference type="EMBL" id="CVRI01000044">
    <property type="protein sequence ID" value="CRK96592.1"/>
    <property type="molecule type" value="Genomic_DNA"/>
</dbReference>
<dbReference type="InterPro" id="IPR027954">
    <property type="entry name" value="Transcobalamin-like_C"/>
</dbReference>
<name>A0A1J1I8K0_9DIPT</name>